<dbReference type="Gene3D" id="1.10.840.10">
    <property type="entry name" value="Ras guanine-nucleotide exchange factors catalytic domain"/>
    <property type="match status" value="1"/>
</dbReference>
<dbReference type="SUPFAM" id="SSF48065">
    <property type="entry name" value="DBL homology domain (DH-domain)"/>
    <property type="match status" value="1"/>
</dbReference>
<dbReference type="PANTHER" id="PTHR23113">
    <property type="entry name" value="GUANINE NUCLEOTIDE EXCHANGE FACTOR"/>
    <property type="match status" value="1"/>
</dbReference>
<dbReference type="SMART" id="SM00233">
    <property type="entry name" value="PH"/>
    <property type="match status" value="1"/>
</dbReference>
<dbReference type="InterPro" id="IPR008937">
    <property type="entry name" value="Ras-like_GEF"/>
</dbReference>
<evidence type="ECO:0000256" key="3">
    <source>
        <dbReference type="SAM" id="MobiDB-lite"/>
    </source>
</evidence>
<dbReference type="SUPFAM" id="SSF47113">
    <property type="entry name" value="Histone-fold"/>
    <property type="match status" value="1"/>
</dbReference>
<evidence type="ECO:0000313" key="8">
    <source>
        <dbReference type="Ensembl" id="ENSRNOP00000111985.1"/>
    </source>
</evidence>
<feature type="compositionally biased region" description="Basic and acidic residues" evidence="3">
    <location>
        <begin position="1256"/>
        <end position="1273"/>
    </location>
</feature>
<dbReference type="Gene3D" id="2.30.29.30">
    <property type="entry name" value="Pleckstrin-homology domain (PH domain)/Phosphotyrosine-binding domain (PTB)"/>
    <property type="match status" value="1"/>
</dbReference>
<sequence length="1435" mass="163027">MSFSPHIRVLPSRAAVTAPGSPRAARIRFVCRDSDAAAECVWNSRPAPAHVPRRDRLPSRPPGPAPGAWARSAARMLGAGLLPRLGRASAGPSRAAAAGTRRSAAARGAGGAASAVHAGHARPLGPEGPLEVQEQVHPTLSANEESLYYIEELIFQLLNKLCLAQPRTVQDVEERVQKTFPHPIDKWAIADAQSAIEKRKRRNPLLLPVDKIHPSLKEVLGYKVDYHVSLYIVAVLEYISADILKLAGNYVFNIRHYEISQQDIKVSMCADKVLMDMFDQDDDIGLVSLCEEEPCSSGELNYYDLVRTEIAEERQYLRELNMIIKVFREAFLSDKKLFKSSEIEKIFSNISDIHELTVKLLGLIEDTVEMTDESSPHPLAGSCFEDLAEEQAFDPYETLSQDILAPEFNDHFSKLMARPAVALHFQSIADGFKEAVRYVLPRLMLVPVYHCWHYFELLKQLKACSEEQEDRECLNQAITALMNLQGSMDRIYKQHSPRRRPGDPVCLFYNRQLRSKHLAIKKMNEIQKNIDGWEGKDIGQCCNEFIMEGPLTRIGAKHERHIFLFDGLMISCKPNHCQTRLPGYSSAEYRLKEKFVMRKIQICDKEDACEYKHAFELVSKDENSVIFAAKSAEEKNNWMAALISLHYRSTLDRMLDSVLLKEENEQPLRLPRPDVYRFVVTDSEENIVFEDNLQSRSGIPIIKGGTVVKLIERLTYHMYADPNFVRTFLTTYRSFCKPQELLSLLIERFEIPDPEPTEADKLALEKGEQPISADLKRFRKEYVQPVQLRVLNVFRHWVEHHFYDFERDLELLERLEAFISSVRGKAMKKWVESIAKIIKRKKQAQANGVSHNITFESPPPPVEWHISRAGQSETFDLMTLHPIEIARQLTLLESDLYRRVQPSELVGSVWTKEDKEINSPNLLKMIRHTTNLTLWFEKCIVEAENFEERVAVLSRIVEILQVFQDLNNFNGVLEIVSAVNSVSVYRLDHTFEALQERKRRVLDDAVELSQDHFKKYLVKLKSINPPCVPFFGIYLTNILKTEEGNSDFLKRKGKDLINFSKRRKVAEITGEIQQYQNQPYCLRTEPEMRRFFENLNPMGLLSEKEFTDYLFNKSHEIEPRNCKQPPRFPRKSTFSLKSPGIRPNASRHGSTSGTFRGHPTPLEREPYKISFSRIAETELESTVSAPTSPNTPSTPPVSASSDHSVFLDVDLNSSCGSNTIFAPVLLPHSKSFFSSCGSLHKLSEEPLVPPPLPPRKKFDHDAPNSKGAMKSDDDPPAIPPRQPPPPKVKPRAPVLTGTFEGPVPSPPPPPPRDPLPDTPPPVPLRPPEHFINCPFNLQPPPLGHPHRDPDWLRDVSTCPNSPSTPPPTPSPRIPRRCHLPSPSHNNLAHPPAPPVPPRQNSSPHLPKLPPKTYKRELSHPPLYRLPLFENAETPQ</sequence>
<evidence type="ECO:0000259" key="6">
    <source>
        <dbReference type="PROSITE" id="PS50010"/>
    </source>
</evidence>
<feature type="compositionally biased region" description="Low complexity" evidence="3">
    <location>
        <begin position="88"/>
        <end position="122"/>
    </location>
</feature>
<feature type="compositionally biased region" description="Pro residues" evidence="3">
    <location>
        <begin position="1362"/>
        <end position="1372"/>
    </location>
</feature>
<dbReference type="CDD" id="cd22915">
    <property type="entry name" value="HFD_SOS1_rpt2"/>
    <property type="match status" value="1"/>
</dbReference>
<keyword evidence="9" id="KW-1185">Reference proteome</keyword>
<dbReference type="Pfam" id="PF22697">
    <property type="entry name" value="SOS1_NGEF_PH"/>
    <property type="match status" value="1"/>
</dbReference>
<dbReference type="PROSITE" id="PS50212">
    <property type="entry name" value="RASGEF_NTER"/>
    <property type="match status" value="1"/>
</dbReference>
<feature type="region of interest" description="Disordered" evidence="3">
    <location>
        <begin position="1133"/>
        <end position="1163"/>
    </location>
</feature>
<dbReference type="RGD" id="620435">
    <property type="gene designation" value="Sos2"/>
</dbReference>
<dbReference type="Pfam" id="PF00617">
    <property type="entry name" value="RasGEF"/>
    <property type="match status" value="1"/>
</dbReference>
<dbReference type="CDD" id="cd01261">
    <property type="entry name" value="PH_SOS"/>
    <property type="match status" value="1"/>
</dbReference>
<dbReference type="PROSITE" id="PS50003">
    <property type="entry name" value="PH_DOMAIN"/>
    <property type="match status" value="1"/>
</dbReference>
<dbReference type="CDD" id="cd22914">
    <property type="entry name" value="HFD_SOS1_rpt1"/>
    <property type="match status" value="1"/>
</dbReference>
<feature type="region of interest" description="Disordered" evidence="3">
    <location>
        <begin position="88"/>
        <end position="129"/>
    </location>
</feature>
<dbReference type="InterPro" id="IPR000651">
    <property type="entry name" value="Ras-like_Gua-exchang_fac_N"/>
</dbReference>
<dbReference type="Gene3D" id="6.10.250.3060">
    <property type="match status" value="1"/>
</dbReference>
<dbReference type="InterPro" id="IPR011993">
    <property type="entry name" value="PH-like_dom_sf"/>
</dbReference>
<gene>
    <name evidence="8" type="primary">Sos2</name>
</gene>
<dbReference type="CDD" id="cd06224">
    <property type="entry name" value="REM"/>
    <property type="match status" value="1"/>
</dbReference>
<dbReference type="SMART" id="SM00229">
    <property type="entry name" value="RasGEFN"/>
    <property type="match status" value="1"/>
</dbReference>
<dbReference type="InterPro" id="IPR000219">
    <property type="entry name" value="DH_dom"/>
</dbReference>
<dbReference type="GeneTree" id="ENSGT00940000158324"/>
<dbReference type="Gene3D" id="1.10.20.10">
    <property type="entry name" value="Histone, subunit A"/>
    <property type="match status" value="1"/>
</dbReference>
<evidence type="ECO:0000259" key="5">
    <source>
        <dbReference type="PROSITE" id="PS50009"/>
    </source>
</evidence>
<dbReference type="SUPFAM" id="SSF50729">
    <property type="entry name" value="PH domain-like"/>
    <property type="match status" value="1"/>
</dbReference>
<feature type="region of interest" description="Disordered" evidence="3">
    <location>
        <begin position="1179"/>
        <end position="1201"/>
    </location>
</feature>
<dbReference type="InterPro" id="IPR023578">
    <property type="entry name" value="Ras_GEF_dom_sf"/>
</dbReference>
<feature type="compositionally biased region" description="Pro residues" evidence="3">
    <location>
        <begin position="1276"/>
        <end position="1287"/>
    </location>
</feature>
<feature type="domain" description="N-terminal Ras-GEF" evidence="7">
    <location>
        <begin position="698"/>
        <end position="842"/>
    </location>
</feature>
<dbReference type="SMART" id="SM00325">
    <property type="entry name" value="RhoGEF"/>
    <property type="match status" value="1"/>
</dbReference>
<dbReference type="PROSITE" id="PS50009">
    <property type="entry name" value="RASGEF_CAT"/>
    <property type="match status" value="1"/>
</dbReference>
<evidence type="ECO:0000313" key="9">
    <source>
        <dbReference type="Proteomes" id="UP000002494"/>
    </source>
</evidence>
<dbReference type="InterPro" id="IPR035899">
    <property type="entry name" value="DBL_dom_sf"/>
</dbReference>
<feature type="compositionally biased region" description="Low complexity" evidence="3">
    <location>
        <begin position="1181"/>
        <end position="1201"/>
    </location>
</feature>
<feature type="domain" description="Ras-GEF" evidence="5">
    <location>
        <begin position="881"/>
        <end position="1120"/>
    </location>
</feature>
<organism evidence="8 9">
    <name type="scientific">Rattus norvegicus</name>
    <name type="common">Rat</name>
    <dbReference type="NCBI Taxonomy" id="10116"/>
    <lineage>
        <taxon>Eukaryota</taxon>
        <taxon>Metazoa</taxon>
        <taxon>Chordata</taxon>
        <taxon>Craniata</taxon>
        <taxon>Vertebrata</taxon>
        <taxon>Euteleostomi</taxon>
        <taxon>Mammalia</taxon>
        <taxon>Eutheria</taxon>
        <taxon>Euarchontoglires</taxon>
        <taxon>Glires</taxon>
        <taxon>Rodentia</taxon>
        <taxon>Myomorpha</taxon>
        <taxon>Muroidea</taxon>
        <taxon>Muridae</taxon>
        <taxon>Murinae</taxon>
        <taxon>Rattus</taxon>
    </lineage>
</organism>
<feature type="region of interest" description="Disordered" evidence="3">
    <location>
        <begin position="47"/>
        <end position="69"/>
    </location>
</feature>
<evidence type="ECO:0000256" key="1">
    <source>
        <dbReference type="ARBA" id="ARBA00022658"/>
    </source>
</evidence>
<dbReference type="CDD" id="cd00160">
    <property type="entry name" value="RhoGEF"/>
    <property type="match status" value="1"/>
</dbReference>
<dbReference type="InterPro" id="IPR019804">
    <property type="entry name" value="Ras_G-nucl-exch_fac_CS"/>
</dbReference>
<reference evidence="8" key="3">
    <citation type="submission" date="2025-09" db="UniProtKB">
        <authorList>
            <consortium name="Ensembl"/>
        </authorList>
    </citation>
    <scope>IDENTIFICATION</scope>
    <source>
        <strain evidence="8">Brown Norway</strain>
    </source>
</reference>
<feature type="compositionally biased region" description="Pro residues" evidence="3">
    <location>
        <begin position="1303"/>
        <end position="1325"/>
    </location>
</feature>
<dbReference type="InterPro" id="IPR055251">
    <property type="entry name" value="SOS1_NGEF_PH"/>
</dbReference>
<dbReference type="Ensembl" id="ENSRNOT00000164115.1">
    <property type="protein sequence ID" value="ENSRNOP00000111985.1"/>
    <property type="gene ID" value="ENSRNOG00000004826.8"/>
</dbReference>
<protein>
    <submittedName>
        <fullName evidence="8">SOS Ras/Rho guanine nucleotide exchange factor 2</fullName>
    </submittedName>
</protein>
<evidence type="ECO:0000259" key="7">
    <source>
        <dbReference type="PROSITE" id="PS50212"/>
    </source>
</evidence>
<dbReference type="InterPro" id="IPR036964">
    <property type="entry name" value="RASGEF_cat_dom_sf"/>
</dbReference>
<dbReference type="Pfam" id="PF00618">
    <property type="entry name" value="RasGEF_N"/>
    <property type="match status" value="1"/>
</dbReference>
<reference evidence="8" key="2">
    <citation type="submission" date="2025-08" db="UniProtKB">
        <authorList>
            <consortium name="Ensembl"/>
        </authorList>
    </citation>
    <scope>IDENTIFICATION</scope>
    <source>
        <strain evidence="8">Brown Norway</strain>
    </source>
</reference>
<dbReference type="Gene3D" id="1.20.900.10">
    <property type="entry name" value="Dbl homology (DH) domain"/>
    <property type="match status" value="1"/>
</dbReference>
<name>A0ABK0M1M3_RAT</name>
<dbReference type="Gene3D" id="1.20.870.10">
    <property type="entry name" value="Son of sevenless (SoS) protein Chain: S domain 1"/>
    <property type="match status" value="1"/>
</dbReference>
<accession>A0ABK0M1M3</accession>
<dbReference type="PROSITE" id="PS50010">
    <property type="entry name" value="DH_2"/>
    <property type="match status" value="1"/>
</dbReference>
<dbReference type="Proteomes" id="UP000002494">
    <property type="component" value="Chromosome 6"/>
</dbReference>
<dbReference type="InterPro" id="IPR001849">
    <property type="entry name" value="PH_domain"/>
</dbReference>
<dbReference type="InterPro" id="IPR001895">
    <property type="entry name" value="RASGEF_cat_dom"/>
</dbReference>
<dbReference type="Pfam" id="PF00621">
    <property type="entry name" value="RhoGEF"/>
    <property type="match status" value="1"/>
</dbReference>
<dbReference type="InterPro" id="IPR009072">
    <property type="entry name" value="Histone-fold"/>
</dbReference>
<feature type="domain" description="PH" evidence="4">
    <location>
        <begin position="544"/>
        <end position="647"/>
    </location>
</feature>
<dbReference type="SUPFAM" id="SSF48366">
    <property type="entry name" value="Ras GEF"/>
    <property type="match status" value="1"/>
</dbReference>
<feature type="domain" description="DH" evidence="6">
    <location>
        <begin position="301"/>
        <end position="491"/>
    </location>
</feature>
<reference evidence="8" key="1">
    <citation type="submission" date="2024-01" db="EMBL/GenBank/DDBJ databases">
        <title>GRCr8: a new rat reference genome assembly contstructed from accurate long reads and long range scaffolding.</title>
        <authorList>
            <person name="Doris P.A."/>
            <person name="Kalbfleisch T."/>
            <person name="Li K."/>
            <person name="Howe K."/>
            <person name="Wood J."/>
        </authorList>
    </citation>
    <scope>NUCLEOTIDE SEQUENCE [LARGE SCALE GENOMIC DNA]</scope>
    <source>
        <strain evidence="8">Brown Norway</strain>
    </source>
</reference>
<dbReference type="PROSITE" id="PS00720">
    <property type="entry name" value="RASGEF"/>
    <property type="match status" value="1"/>
</dbReference>
<feature type="region of interest" description="Disordered" evidence="3">
    <location>
        <begin position="1244"/>
        <end position="1435"/>
    </location>
</feature>
<proteinExistence type="predicted"/>
<dbReference type="SMART" id="SM00147">
    <property type="entry name" value="RasGEF"/>
    <property type="match status" value="1"/>
</dbReference>
<dbReference type="CDD" id="cd00155">
    <property type="entry name" value="RasGEF"/>
    <property type="match status" value="1"/>
</dbReference>
<keyword evidence="1 2" id="KW-0344">Guanine-nucleotide releasing factor</keyword>
<evidence type="ECO:0000259" key="4">
    <source>
        <dbReference type="PROSITE" id="PS50003"/>
    </source>
</evidence>
<evidence type="ECO:0000256" key="2">
    <source>
        <dbReference type="PROSITE-ProRule" id="PRU00168"/>
    </source>
</evidence>
<dbReference type="PANTHER" id="PTHR23113:SF150">
    <property type="entry name" value="SON OF SEVENLESS HOMOLOG 2"/>
    <property type="match status" value="1"/>
</dbReference>